<dbReference type="Proteomes" id="UP000682877">
    <property type="component" value="Chromosome 4"/>
</dbReference>
<dbReference type="SMART" id="SM00343">
    <property type="entry name" value="ZnF_C2HC"/>
    <property type="match status" value="1"/>
</dbReference>
<dbReference type="InterPro" id="IPR005135">
    <property type="entry name" value="Endo/exonuclease/phosphatase"/>
</dbReference>
<feature type="domain" description="CCHC-type" evidence="3">
    <location>
        <begin position="152"/>
        <end position="168"/>
    </location>
</feature>
<keyword evidence="5" id="KW-1185">Reference proteome</keyword>
<evidence type="ECO:0000256" key="1">
    <source>
        <dbReference type="PROSITE-ProRule" id="PRU00047"/>
    </source>
</evidence>
<organism evidence="4 5">
    <name type="scientific">Arabidopsis arenosa</name>
    <name type="common">Sand rock-cress</name>
    <name type="synonym">Cardaminopsis arenosa</name>
    <dbReference type="NCBI Taxonomy" id="38785"/>
    <lineage>
        <taxon>Eukaryota</taxon>
        <taxon>Viridiplantae</taxon>
        <taxon>Streptophyta</taxon>
        <taxon>Embryophyta</taxon>
        <taxon>Tracheophyta</taxon>
        <taxon>Spermatophyta</taxon>
        <taxon>Magnoliopsida</taxon>
        <taxon>eudicotyledons</taxon>
        <taxon>Gunneridae</taxon>
        <taxon>Pentapetalae</taxon>
        <taxon>rosids</taxon>
        <taxon>malvids</taxon>
        <taxon>Brassicales</taxon>
        <taxon>Brassicaceae</taxon>
        <taxon>Camelineae</taxon>
        <taxon>Arabidopsis</taxon>
    </lineage>
</organism>
<reference evidence="4" key="1">
    <citation type="submission" date="2021-01" db="EMBL/GenBank/DDBJ databases">
        <authorList>
            <person name="Bezrukov I."/>
        </authorList>
    </citation>
    <scope>NUCLEOTIDE SEQUENCE</scope>
</reference>
<feature type="compositionally biased region" description="Basic and acidic residues" evidence="2">
    <location>
        <begin position="248"/>
        <end position="259"/>
    </location>
</feature>
<dbReference type="InterPro" id="IPR036875">
    <property type="entry name" value="Znf_CCHC_sf"/>
</dbReference>
<accession>A0A8S2A3L3</accession>
<dbReference type="PROSITE" id="PS50158">
    <property type="entry name" value="ZF_CCHC"/>
    <property type="match status" value="1"/>
</dbReference>
<dbReference type="AlphaFoldDB" id="A0A8S2A3L3"/>
<evidence type="ECO:0000313" key="4">
    <source>
        <dbReference type="EMBL" id="CAE6012165.1"/>
    </source>
</evidence>
<keyword evidence="1" id="KW-0863">Zinc-finger</keyword>
<proteinExistence type="predicted"/>
<dbReference type="GO" id="GO:0003676">
    <property type="term" value="F:nucleic acid binding"/>
    <property type="evidence" value="ECO:0007669"/>
    <property type="project" value="InterPro"/>
</dbReference>
<feature type="region of interest" description="Disordered" evidence="2">
    <location>
        <begin position="173"/>
        <end position="282"/>
    </location>
</feature>
<dbReference type="SUPFAM" id="SSF57756">
    <property type="entry name" value="Retrovirus zinc finger-like domains"/>
    <property type="match status" value="1"/>
</dbReference>
<feature type="compositionally biased region" description="Polar residues" evidence="2">
    <location>
        <begin position="190"/>
        <end position="208"/>
    </location>
</feature>
<dbReference type="PANTHER" id="PTHR33710">
    <property type="entry name" value="BNAC02G09200D PROTEIN"/>
    <property type="match status" value="1"/>
</dbReference>
<dbReference type="InterPro" id="IPR001878">
    <property type="entry name" value="Znf_CCHC"/>
</dbReference>
<feature type="compositionally biased region" description="Low complexity" evidence="2">
    <location>
        <begin position="265"/>
        <end position="278"/>
    </location>
</feature>
<dbReference type="Pfam" id="PF03372">
    <property type="entry name" value="Exo_endo_phos"/>
    <property type="match status" value="1"/>
</dbReference>
<sequence>MRGSTFANCSIMMESLLQKLLQAALIFIPAINSRNWVTDIGFWQAGNCSCTVYPWSPEGLLKLEELQTAPTWAILKNVPPQLYSLEGISVIASGIGEPLHTEKSWLDPVNIGTTKVKVVINLGSALPSTVVVRDVQGNIARVAVDYPRPPPKCLNCGKYGHLLSRCPQPLLKKSPFKKDKPSGSKEVSLPSVSIPSSGHDNVGETTALTGAGVTPSSKPRRKRSRSKKRSLSSPPRILDPQSPEILEDPSRKRPDDGKKWVVKTGGKPSSSSRQPKPSGDVEAVCVQSAPGILRPKRDSIHSPDPNFPIPPGWAVLSTKAKKKELKKWHNRMRCNRQRFVRSWVASNNLLVGCLLETHVAEENAGSVLASTIPGWRMDSNYCCSDLGRIWIVWDPSVSVLVFKKSDQFIICSIKLPNLNQSFAVAFVYGRNTEIERRLLWEDISLLASSTPLSETPWILVGDFNQVAATNEHFSIIQSSFSMRGIEDFQSCLRDNNLSDLPSRGVFFTWSNHQQDNPIIRKLDRALANSEWFSVFPSALAVFDPPGDSDHSPCIISIDNLPGRAKKSFKYFSFLSTHHSYLPSLSVAWKKDIAIGSHMFSLGEHLKAAKLCCRSLNRLRFSNIQQRTDLALSQLETLQIALLTSPTDSLFREEHVARKKWNFFAAALESFYRQKSRIRWLHEGDANTRFFHRAVLAHHAINLIKFLRGPDDTRIDNVDQIKGMVVAYYTHLLGTPSDIVTPFSVDRIRQLHPFRCDSSLALKLSVIPSEEEITQTMF</sequence>
<dbReference type="InterPro" id="IPR036691">
    <property type="entry name" value="Endo/exonu/phosph_ase_sf"/>
</dbReference>
<dbReference type="GO" id="GO:0008270">
    <property type="term" value="F:zinc ion binding"/>
    <property type="evidence" value="ECO:0007669"/>
    <property type="project" value="UniProtKB-KW"/>
</dbReference>
<gene>
    <name evidence="4" type="ORF">AARE701A_LOCUS9726</name>
</gene>
<evidence type="ECO:0000313" key="5">
    <source>
        <dbReference type="Proteomes" id="UP000682877"/>
    </source>
</evidence>
<keyword evidence="1" id="KW-0479">Metal-binding</keyword>
<keyword evidence="1" id="KW-0862">Zinc</keyword>
<evidence type="ECO:0000259" key="3">
    <source>
        <dbReference type="PROSITE" id="PS50158"/>
    </source>
</evidence>
<dbReference type="SUPFAM" id="SSF56219">
    <property type="entry name" value="DNase I-like"/>
    <property type="match status" value="1"/>
</dbReference>
<dbReference type="PANTHER" id="PTHR33710:SF77">
    <property type="entry name" value="DNASE I-LIKE SUPERFAMILY PROTEIN"/>
    <property type="match status" value="1"/>
</dbReference>
<feature type="compositionally biased region" description="Basic residues" evidence="2">
    <location>
        <begin position="218"/>
        <end position="230"/>
    </location>
</feature>
<name>A0A8S2A3L3_ARAAE</name>
<dbReference type="GO" id="GO:0003824">
    <property type="term" value="F:catalytic activity"/>
    <property type="evidence" value="ECO:0007669"/>
    <property type="project" value="InterPro"/>
</dbReference>
<evidence type="ECO:0000256" key="2">
    <source>
        <dbReference type="SAM" id="MobiDB-lite"/>
    </source>
</evidence>
<dbReference type="EMBL" id="LR999454">
    <property type="protein sequence ID" value="CAE6012165.1"/>
    <property type="molecule type" value="Genomic_DNA"/>
</dbReference>
<protein>
    <recommendedName>
        <fullName evidence="3">CCHC-type domain-containing protein</fullName>
    </recommendedName>
</protein>
<dbReference type="Gene3D" id="3.60.10.10">
    <property type="entry name" value="Endonuclease/exonuclease/phosphatase"/>
    <property type="match status" value="1"/>
</dbReference>